<proteinExistence type="predicted"/>
<dbReference type="EMBL" id="CAKMRJ010005523">
    <property type="protein sequence ID" value="CAH1446862.1"/>
    <property type="molecule type" value="Genomic_DNA"/>
</dbReference>
<sequence>MTTSTLSRLQITISSSDFSPCNAHTVITVIGHFVSFKSNNCLPVNLVRVNTGYLLPPSIPRYIYAVYY</sequence>
<dbReference type="Proteomes" id="UP001157418">
    <property type="component" value="Unassembled WGS sequence"/>
</dbReference>
<reference evidence="1 2" key="1">
    <citation type="submission" date="2022-01" db="EMBL/GenBank/DDBJ databases">
        <authorList>
            <person name="Xiong W."/>
            <person name="Schranz E."/>
        </authorList>
    </citation>
    <scope>NUCLEOTIDE SEQUENCE [LARGE SCALE GENOMIC DNA]</scope>
</reference>
<protein>
    <submittedName>
        <fullName evidence="1">Uncharacterized protein</fullName>
    </submittedName>
</protein>
<comment type="caution">
    <text evidence="1">The sequence shown here is derived from an EMBL/GenBank/DDBJ whole genome shotgun (WGS) entry which is preliminary data.</text>
</comment>
<evidence type="ECO:0000313" key="1">
    <source>
        <dbReference type="EMBL" id="CAH1446862.1"/>
    </source>
</evidence>
<accession>A0AAU9P9S0</accession>
<name>A0AAU9P9S0_9ASTR</name>
<keyword evidence="2" id="KW-1185">Reference proteome</keyword>
<gene>
    <name evidence="1" type="ORF">LVIROSA_LOCUS32518</name>
</gene>
<organism evidence="1 2">
    <name type="scientific">Lactuca virosa</name>
    <dbReference type="NCBI Taxonomy" id="75947"/>
    <lineage>
        <taxon>Eukaryota</taxon>
        <taxon>Viridiplantae</taxon>
        <taxon>Streptophyta</taxon>
        <taxon>Embryophyta</taxon>
        <taxon>Tracheophyta</taxon>
        <taxon>Spermatophyta</taxon>
        <taxon>Magnoliopsida</taxon>
        <taxon>eudicotyledons</taxon>
        <taxon>Gunneridae</taxon>
        <taxon>Pentapetalae</taxon>
        <taxon>asterids</taxon>
        <taxon>campanulids</taxon>
        <taxon>Asterales</taxon>
        <taxon>Asteraceae</taxon>
        <taxon>Cichorioideae</taxon>
        <taxon>Cichorieae</taxon>
        <taxon>Lactucinae</taxon>
        <taxon>Lactuca</taxon>
    </lineage>
</organism>
<dbReference type="AlphaFoldDB" id="A0AAU9P9S0"/>
<evidence type="ECO:0000313" key="2">
    <source>
        <dbReference type="Proteomes" id="UP001157418"/>
    </source>
</evidence>